<name>A0ACD3YUL7_FUSSC</name>
<organism evidence="1 2">
    <name type="scientific">Fusarium solani subsp. cucurbitae</name>
    <name type="common">Neocosmosporum cucurbitae</name>
    <dbReference type="NCBI Taxonomy" id="2747967"/>
    <lineage>
        <taxon>Eukaryota</taxon>
        <taxon>Fungi</taxon>
        <taxon>Dikarya</taxon>
        <taxon>Ascomycota</taxon>
        <taxon>Pezizomycotina</taxon>
        <taxon>Sordariomycetes</taxon>
        <taxon>Hypocreomycetidae</taxon>
        <taxon>Hypocreales</taxon>
        <taxon>Nectriaceae</taxon>
        <taxon>Fusarium</taxon>
        <taxon>Fusarium solani species complex</taxon>
    </lineage>
</organism>
<evidence type="ECO:0000313" key="1">
    <source>
        <dbReference type="EMBL" id="UPK92587.1"/>
    </source>
</evidence>
<proteinExistence type="predicted"/>
<evidence type="ECO:0000313" key="2">
    <source>
        <dbReference type="Proteomes" id="UP000830768"/>
    </source>
</evidence>
<dbReference type="EMBL" id="CP090032">
    <property type="protein sequence ID" value="UPK92587.1"/>
    <property type="molecule type" value="Genomic_DNA"/>
</dbReference>
<protein>
    <submittedName>
        <fullName evidence="1">Uncharacterized protein</fullName>
    </submittedName>
</protein>
<reference evidence="1" key="1">
    <citation type="submission" date="2021-11" db="EMBL/GenBank/DDBJ databases">
        <title>Fusarium solani-melongenae Genome sequencing and assembly.</title>
        <authorList>
            <person name="Xie S."/>
            <person name="Huang L."/>
            <person name="Zhang X."/>
        </authorList>
    </citation>
    <scope>NUCLEOTIDE SEQUENCE</scope>
    <source>
        <strain evidence="1">CRI 24-3</strain>
    </source>
</reference>
<sequence length="101" mass="11281">MRDSSAVDCSPNPGFNAPDYQNNVWVGRYDPNDLHVGDKVYVRNSEGTLFGPYYIATRPSPAKCTLSSMNGQSVGNGEEIDIKYVQLVDRPEEATIRFYQS</sequence>
<accession>A0ACD3YUL7</accession>
<dbReference type="Proteomes" id="UP000830768">
    <property type="component" value="Chromosome 3"/>
</dbReference>
<keyword evidence="2" id="KW-1185">Reference proteome</keyword>
<gene>
    <name evidence="1" type="ORF">LCI18_003522</name>
</gene>